<dbReference type="AlphaFoldDB" id="A0A0C1R0N3"/>
<keyword evidence="3" id="KW-1185">Reference proteome</keyword>
<reference evidence="2 3" key="1">
    <citation type="submission" date="2015-01" db="EMBL/GenBank/DDBJ databases">
        <title>Genome sequence of the anaerobic bacterium Geobacter soli GSS01, a dissimilatory Fe(III) reducer from soil.</title>
        <authorList>
            <person name="Yang G."/>
            <person name="Zhou S."/>
        </authorList>
    </citation>
    <scope>NUCLEOTIDE SEQUENCE [LARGE SCALE GENOMIC DNA]</scope>
    <source>
        <strain evidence="2 3">GSS01</strain>
    </source>
</reference>
<feature type="chain" id="PRO_5002137195" description="Lipoprotein" evidence="1">
    <location>
        <begin position="18"/>
        <end position="74"/>
    </location>
</feature>
<organism evidence="2 3">
    <name type="scientific">Geobacter soli</name>
    <dbReference type="NCBI Taxonomy" id="1510391"/>
    <lineage>
        <taxon>Bacteria</taxon>
        <taxon>Pseudomonadati</taxon>
        <taxon>Thermodesulfobacteriota</taxon>
        <taxon>Desulfuromonadia</taxon>
        <taxon>Geobacterales</taxon>
        <taxon>Geobacteraceae</taxon>
        <taxon>Geobacter</taxon>
    </lineage>
</organism>
<dbReference type="PROSITE" id="PS51257">
    <property type="entry name" value="PROKAR_LIPOPROTEIN"/>
    <property type="match status" value="1"/>
</dbReference>
<dbReference type="EMBL" id="JXBL01000001">
    <property type="protein sequence ID" value="KIE44051.1"/>
    <property type="molecule type" value="Genomic_DNA"/>
</dbReference>
<dbReference type="InterPro" id="IPR011990">
    <property type="entry name" value="TPR-like_helical_dom_sf"/>
</dbReference>
<keyword evidence="1" id="KW-0732">Signal</keyword>
<evidence type="ECO:0000313" key="2">
    <source>
        <dbReference type="EMBL" id="KIE44051.1"/>
    </source>
</evidence>
<gene>
    <name evidence="2" type="ORF">SE37_16200</name>
</gene>
<sequence length="74" mass="8197">MKKLAALTMIVSMLTLAACSGKGAQELYDTARFEEKQHNLEHATKLYEEIVAKHPQSELAARAKERLEAIKAGN</sequence>
<protein>
    <recommendedName>
        <fullName evidence="4">Lipoprotein</fullName>
    </recommendedName>
</protein>
<name>A0A0C1R0N3_9BACT</name>
<evidence type="ECO:0008006" key="4">
    <source>
        <dbReference type="Google" id="ProtNLM"/>
    </source>
</evidence>
<dbReference type="Proteomes" id="UP000031433">
    <property type="component" value="Unassembled WGS sequence"/>
</dbReference>
<evidence type="ECO:0000256" key="1">
    <source>
        <dbReference type="SAM" id="SignalP"/>
    </source>
</evidence>
<dbReference type="RefSeq" id="WP_039647962.1">
    <property type="nucleotide sequence ID" value="NZ_JXBL01000001.1"/>
</dbReference>
<dbReference type="Gene3D" id="1.25.40.10">
    <property type="entry name" value="Tetratricopeptide repeat domain"/>
    <property type="match status" value="1"/>
</dbReference>
<proteinExistence type="predicted"/>
<evidence type="ECO:0000313" key="3">
    <source>
        <dbReference type="Proteomes" id="UP000031433"/>
    </source>
</evidence>
<feature type="signal peptide" evidence="1">
    <location>
        <begin position="1"/>
        <end position="17"/>
    </location>
</feature>
<accession>A0A0C1R0N3</accession>
<comment type="caution">
    <text evidence="2">The sequence shown here is derived from an EMBL/GenBank/DDBJ whole genome shotgun (WGS) entry which is preliminary data.</text>
</comment>